<dbReference type="SUPFAM" id="SSF101898">
    <property type="entry name" value="NHL repeat"/>
    <property type="match status" value="1"/>
</dbReference>
<keyword evidence="5" id="KW-0547">Nucleotide-binding</keyword>
<dbReference type="FunFam" id="2.60.40.10:FF:000791">
    <property type="entry name" value="Two-component system sensor histidine kinase/response regulator"/>
    <property type="match status" value="1"/>
</dbReference>
<feature type="domain" description="HTH araC/xylS-type" evidence="15">
    <location>
        <begin position="1234"/>
        <end position="1333"/>
    </location>
</feature>
<dbReference type="SMART" id="SM00448">
    <property type="entry name" value="REC"/>
    <property type="match status" value="1"/>
</dbReference>
<evidence type="ECO:0000259" key="16">
    <source>
        <dbReference type="PROSITE" id="PS50109"/>
    </source>
</evidence>
<dbReference type="Gene3D" id="3.30.565.10">
    <property type="entry name" value="Histidine kinase-like ATPase, C-terminal domain"/>
    <property type="match status" value="1"/>
</dbReference>
<dbReference type="GO" id="GO:0000155">
    <property type="term" value="F:phosphorelay sensor kinase activity"/>
    <property type="evidence" value="ECO:0007669"/>
    <property type="project" value="InterPro"/>
</dbReference>
<name>F3PN61_9BACE</name>
<evidence type="ECO:0000256" key="3">
    <source>
        <dbReference type="ARBA" id="ARBA00022553"/>
    </source>
</evidence>
<protein>
    <recommendedName>
        <fullName evidence="2">histidine kinase</fullName>
        <ecNumber evidence="2">2.7.13.3</ecNumber>
    </recommendedName>
</protein>
<dbReference type="FunFam" id="3.40.50.2300:FF:000138">
    <property type="entry name" value="Two-component system sensor histidine kinase/response regulator"/>
    <property type="match status" value="1"/>
</dbReference>
<dbReference type="PROSITE" id="PS50109">
    <property type="entry name" value="HIS_KIN"/>
    <property type="match status" value="1"/>
</dbReference>
<keyword evidence="13" id="KW-0812">Transmembrane</keyword>
<evidence type="ECO:0000256" key="7">
    <source>
        <dbReference type="ARBA" id="ARBA00022840"/>
    </source>
</evidence>
<evidence type="ECO:0000256" key="2">
    <source>
        <dbReference type="ARBA" id="ARBA00012438"/>
    </source>
</evidence>
<feature type="domain" description="Histidine kinase" evidence="16">
    <location>
        <begin position="812"/>
        <end position="1029"/>
    </location>
</feature>
<dbReference type="InterPro" id="IPR013783">
    <property type="entry name" value="Ig-like_fold"/>
</dbReference>
<evidence type="ECO:0000256" key="9">
    <source>
        <dbReference type="ARBA" id="ARBA00023015"/>
    </source>
</evidence>
<evidence type="ECO:0000256" key="14">
    <source>
        <dbReference type="SAM" id="SignalP"/>
    </source>
</evidence>
<feature type="domain" description="Response regulatory" evidence="17">
    <location>
        <begin position="1082"/>
        <end position="1197"/>
    </location>
</feature>
<dbReference type="SUPFAM" id="SSF47384">
    <property type="entry name" value="Homodimeric domain of signal transducing histidine kinase"/>
    <property type="match status" value="1"/>
</dbReference>
<evidence type="ECO:0000259" key="17">
    <source>
        <dbReference type="PROSITE" id="PS50110"/>
    </source>
</evidence>
<dbReference type="InterPro" id="IPR036890">
    <property type="entry name" value="HATPase_C_sf"/>
</dbReference>
<dbReference type="PROSITE" id="PS01124">
    <property type="entry name" value="HTH_ARAC_FAMILY_2"/>
    <property type="match status" value="1"/>
</dbReference>
<dbReference type="InterPro" id="IPR011006">
    <property type="entry name" value="CheY-like_superfamily"/>
</dbReference>
<dbReference type="InterPro" id="IPR004358">
    <property type="entry name" value="Sig_transdc_His_kin-like_C"/>
</dbReference>
<dbReference type="FunFam" id="1.10.10.60:FF:000284">
    <property type="entry name" value="Two-component system sensor histidine kinase/response regulator"/>
    <property type="match status" value="1"/>
</dbReference>
<dbReference type="InterPro" id="IPR003661">
    <property type="entry name" value="HisK_dim/P_dom"/>
</dbReference>
<proteinExistence type="predicted"/>
<dbReference type="InterPro" id="IPR011047">
    <property type="entry name" value="Quinoprotein_ADH-like_sf"/>
</dbReference>
<evidence type="ECO:0000313" key="18">
    <source>
        <dbReference type="EMBL" id="EGF59853.1"/>
    </source>
</evidence>
<dbReference type="Pfam" id="PF00072">
    <property type="entry name" value="Response_reg"/>
    <property type="match status" value="1"/>
</dbReference>
<dbReference type="GO" id="GO:0043565">
    <property type="term" value="F:sequence-specific DNA binding"/>
    <property type="evidence" value="ECO:0007669"/>
    <property type="project" value="InterPro"/>
</dbReference>
<evidence type="ECO:0000256" key="12">
    <source>
        <dbReference type="PROSITE-ProRule" id="PRU00169"/>
    </source>
</evidence>
<dbReference type="Proteomes" id="UP000003416">
    <property type="component" value="Unassembled WGS sequence"/>
</dbReference>
<keyword evidence="7" id="KW-0067">ATP-binding</keyword>
<keyword evidence="19" id="KW-1185">Reference proteome</keyword>
<dbReference type="eggNOG" id="COG0745">
    <property type="taxonomic scope" value="Bacteria"/>
</dbReference>
<keyword evidence="4" id="KW-0808">Transferase</keyword>
<reference evidence="18 19" key="1">
    <citation type="submission" date="2011-02" db="EMBL/GenBank/DDBJ databases">
        <authorList>
            <person name="Weinstock G."/>
            <person name="Sodergren E."/>
            <person name="Clifton S."/>
            <person name="Fulton L."/>
            <person name="Fulton B."/>
            <person name="Courtney L."/>
            <person name="Fronick C."/>
            <person name="Harrison M."/>
            <person name="Strong C."/>
            <person name="Farmer C."/>
            <person name="Delahaunty K."/>
            <person name="Markovic C."/>
            <person name="Hall O."/>
            <person name="Minx P."/>
            <person name="Tomlinson C."/>
            <person name="Mitreva M."/>
            <person name="Hou S."/>
            <person name="Chen J."/>
            <person name="Wollam A."/>
            <person name="Pepin K.H."/>
            <person name="Johnson M."/>
            <person name="Bhonagiri V."/>
            <person name="Zhang X."/>
            <person name="Suruliraj S."/>
            <person name="Warren W."/>
            <person name="Chinwalla A."/>
            <person name="Mardis E.R."/>
            <person name="Wilson R.K."/>
        </authorList>
    </citation>
    <scope>NUCLEOTIDE SEQUENCE [LARGE SCALE GENOMIC DNA]</scope>
    <source>
        <strain evidence="18 19">YIT 12057</strain>
    </source>
</reference>
<sequence>MRKYLFYCILLLLPLTSIAQTYKYIGVENGLSNRRVYAIQKDPKGYMWFLTHDGIDRYNGKEFKQYKLMDGDEEVNSMMNLNWLYLDSTGELWVIGKKGRVFRHDTKHDRFQLVYKLPESEIKGRPTPISYGFIDTNNVVWLCNEEALYLYDNNSQKVVFIKNEIKESITDIAQIDSIHYFIGTDVGIHYAELQNNRLSLSPCEQLDTLNIQINELYYHKLSNKVFIGTFQRGIYVYDMQLHKVMHLDAGLMDVSINCIKALNDKEILIATDGAGVYKMNTESHECVPYIIADYNRYNAMNGNNINDLYIDESQRIWMANYPIGITVRNNKYSDYQWIKHSIGNKQSLINDQVNTIIEDADGDLWFATNNGISLYESKTQQWHSFLSGFDTAPIKNNTFISLCEVSPGIIWAGGYSSGIYQIDKKKLAVSYFTPSLFGKLNIRPDKYIRAMVKASDGNVWSGGYYNLKEIDYVHKNIRLFPGLNGITAIVEKDPGHMWIGTATGLYLLEKATGKYHYIQMPVESYYIYSLYQTPDGLLYIGTNNAGLLIYNADKNTFEHHHKDNCALISNNIYTILYDGNRDIFLSTESGLTSFNPIEKTFHNWTKEQGLKSDHFNSSSGTLRKNGNFIFGSTDGAIEFHKNMLLPRDYNFKMVFSDLRVFYQTVYPKDQGSPLTIDIDDTETLRLKYNQNIFSLQVSSINYDYPSLILYSWKLEGFYDGWSRPGQENIIRFTNLSPGQYTLRVRAISNEDRRVVLEERSMEIVIEQPIWLSVWALILYAIIILSLVSVTLRIIVMRKQRKISDEKIRFFVNTAHDIRTPLPLIKAPLEELLERETLSENGHNNMNTALRNVNALLRLTTNLINFERADTYSGNLYVSEYELSTYMEETINAFRSYAEIKHITLTYESNFRYMNVWMDKDKMDSILKNIISNALKYTPEGGNVHIYAAETEDTWSIEVKDTGIGIPSSEQKKLFKMHFRGSNAINSKVTGSGIGLLLVSKLVSIHKGKLNFSSTEGKGSDIKVIFPKGEKHYRKAIHRPQPHTERVVYTASGVPVNAVTSSLPAAIYEKSKQQPQNDENRSKILIVEDNDELREYLRNTLSETYHIQVCSNGKMALTIAKEYLPNLIISDIMMPEMRGDELCKALKNDIETSHIPIILLTALNTDKNIIEGLETGADEYIVKPFNIGILRATIANLLNNRALLRHKYANLELNDDKHDTGCINCSSDLDWKFIATVKKHVEENMDNPGFNVDMLCTLLNMSRTSFYNKITALTDEAPGDYIRLIKLKRASQLLMEHRHSITEIAEMTGFSDAKYFREVFKKHFKVSPSQYAKQGKEGKSDPTT</sequence>
<dbReference type="InterPro" id="IPR011110">
    <property type="entry name" value="Reg_prop"/>
</dbReference>
<dbReference type="SMART" id="SM00387">
    <property type="entry name" value="HATPase_c"/>
    <property type="match status" value="1"/>
</dbReference>
<keyword evidence="9" id="KW-0805">Transcription regulation</keyword>
<dbReference type="Gene3D" id="1.10.10.60">
    <property type="entry name" value="Homeodomain-like"/>
    <property type="match status" value="1"/>
</dbReference>
<evidence type="ECO:0000256" key="13">
    <source>
        <dbReference type="SAM" id="Phobius"/>
    </source>
</evidence>
<dbReference type="InterPro" id="IPR005467">
    <property type="entry name" value="His_kinase_dom"/>
</dbReference>
<dbReference type="eggNOG" id="COG2207">
    <property type="taxonomic scope" value="Bacteria"/>
</dbReference>
<dbReference type="InterPro" id="IPR001789">
    <property type="entry name" value="Sig_transdc_resp-reg_receiver"/>
</dbReference>
<evidence type="ECO:0000256" key="11">
    <source>
        <dbReference type="ARBA" id="ARBA00023163"/>
    </source>
</evidence>
<keyword evidence="14" id="KW-0732">Signal</keyword>
<dbReference type="SUPFAM" id="SSF55874">
    <property type="entry name" value="ATPase domain of HSP90 chaperone/DNA topoisomerase II/histidine kinase"/>
    <property type="match status" value="1"/>
</dbReference>
<dbReference type="STRING" id="763034.HMPREF9446_00147"/>
<dbReference type="InterPro" id="IPR003594">
    <property type="entry name" value="HATPase_dom"/>
</dbReference>
<feature type="modified residue" description="4-aspartylphosphate" evidence="12">
    <location>
        <position position="1130"/>
    </location>
</feature>
<dbReference type="SMART" id="SM00388">
    <property type="entry name" value="HisKA"/>
    <property type="match status" value="1"/>
</dbReference>
<evidence type="ECO:0000256" key="10">
    <source>
        <dbReference type="ARBA" id="ARBA00023125"/>
    </source>
</evidence>
<dbReference type="SUPFAM" id="SSF63829">
    <property type="entry name" value="Calcium-dependent phosphotriesterase"/>
    <property type="match status" value="1"/>
</dbReference>
<dbReference type="Pfam" id="PF00512">
    <property type="entry name" value="HisKA"/>
    <property type="match status" value="1"/>
</dbReference>
<dbReference type="InterPro" id="IPR015943">
    <property type="entry name" value="WD40/YVTN_repeat-like_dom_sf"/>
</dbReference>
<dbReference type="SUPFAM" id="SSF50998">
    <property type="entry name" value="Quinoprotein alcohol dehydrogenase-like"/>
    <property type="match status" value="1"/>
</dbReference>
<dbReference type="PANTHER" id="PTHR43547">
    <property type="entry name" value="TWO-COMPONENT HISTIDINE KINASE"/>
    <property type="match status" value="1"/>
</dbReference>
<dbReference type="SMART" id="SM00342">
    <property type="entry name" value="HTH_ARAC"/>
    <property type="match status" value="1"/>
</dbReference>
<comment type="catalytic activity">
    <reaction evidence="1">
        <text>ATP + protein L-histidine = ADP + protein N-phospho-L-histidine.</text>
        <dbReference type="EC" id="2.7.13.3"/>
    </reaction>
</comment>
<keyword evidence="10" id="KW-0238">DNA-binding</keyword>
<keyword evidence="8" id="KW-0902">Two-component regulatory system</keyword>
<dbReference type="SUPFAM" id="SSF46689">
    <property type="entry name" value="Homeodomain-like"/>
    <property type="match status" value="1"/>
</dbReference>
<keyword evidence="6" id="KW-0418">Kinase</keyword>
<dbReference type="Gene3D" id="2.130.10.10">
    <property type="entry name" value="YVTN repeat-like/Quinoprotein amine dehydrogenase"/>
    <property type="match status" value="3"/>
</dbReference>
<dbReference type="GO" id="GO:0005524">
    <property type="term" value="F:ATP binding"/>
    <property type="evidence" value="ECO:0007669"/>
    <property type="project" value="UniProtKB-KW"/>
</dbReference>
<evidence type="ECO:0000256" key="5">
    <source>
        <dbReference type="ARBA" id="ARBA00022741"/>
    </source>
</evidence>
<dbReference type="Pfam" id="PF07494">
    <property type="entry name" value="Reg_prop"/>
    <property type="match status" value="3"/>
</dbReference>
<dbReference type="PRINTS" id="PR00344">
    <property type="entry name" value="BCTRLSENSOR"/>
</dbReference>
<dbReference type="eggNOG" id="COG5002">
    <property type="taxonomic scope" value="Bacteria"/>
</dbReference>
<dbReference type="FunFam" id="3.30.565.10:FF:000037">
    <property type="entry name" value="Hybrid sensor histidine kinase/response regulator"/>
    <property type="match status" value="1"/>
</dbReference>
<keyword evidence="13" id="KW-1133">Transmembrane helix</keyword>
<evidence type="ECO:0000256" key="8">
    <source>
        <dbReference type="ARBA" id="ARBA00023012"/>
    </source>
</evidence>
<dbReference type="Gene3D" id="2.60.40.10">
    <property type="entry name" value="Immunoglobulins"/>
    <property type="match status" value="1"/>
</dbReference>
<evidence type="ECO:0000256" key="4">
    <source>
        <dbReference type="ARBA" id="ARBA00022679"/>
    </source>
</evidence>
<dbReference type="CDD" id="cd00075">
    <property type="entry name" value="HATPase"/>
    <property type="match status" value="1"/>
</dbReference>
<dbReference type="GO" id="GO:0003700">
    <property type="term" value="F:DNA-binding transcription factor activity"/>
    <property type="evidence" value="ECO:0007669"/>
    <property type="project" value="InterPro"/>
</dbReference>
<dbReference type="InterPro" id="IPR018060">
    <property type="entry name" value="HTH_AraC"/>
</dbReference>
<dbReference type="EC" id="2.7.13.3" evidence="2"/>
<dbReference type="Pfam" id="PF07495">
    <property type="entry name" value="Y_Y_Y"/>
    <property type="match status" value="1"/>
</dbReference>
<dbReference type="Gene3D" id="1.10.287.130">
    <property type="match status" value="1"/>
</dbReference>
<dbReference type="SUPFAM" id="SSF52172">
    <property type="entry name" value="CheY-like"/>
    <property type="match status" value="1"/>
</dbReference>
<evidence type="ECO:0000259" key="15">
    <source>
        <dbReference type="PROSITE" id="PS01124"/>
    </source>
</evidence>
<dbReference type="Pfam" id="PF02518">
    <property type="entry name" value="HATPase_c"/>
    <property type="match status" value="1"/>
</dbReference>
<dbReference type="EMBL" id="AFBN01000004">
    <property type="protein sequence ID" value="EGF59853.1"/>
    <property type="molecule type" value="Genomic_DNA"/>
</dbReference>
<dbReference type="InterPro" id="IPR011123">
    <property type="entry name" value="Y_Y_Y"/>
</dbReference>
<dbReference type="Pfam" id="PF12833">
    <property type="entry name" value="HTH_18"/>
    <property type="match status" value="1"/>
</dbReference>
<feature type="transmembrane region" description="Helical" evidence="13">
    <location>
        <begin position="769"/>
        <end position="795"/>
    </location>
</feature>
<evidence type="ECO:0000256" key="1">
    <source>
        <dbReference type="ARBA" id="ARBA00000085"/>
    </source>
</evidence>
<dbReference type="InterPro" id="IPR036097">
    <property type="entry name" value="HisK_dim/P_sf"/>
</dbReference>
<keyword evidence="3 12" id="KW-0597">Phosphoprotein</keyword>
<dbReference type="Gene3D" id="3.40.50.2300">
    <property type="match status" value="1"/>
</dbReference>
<dbReference type="RefSeq" id="WP_009123513.1">
    <property type="nucleotide sequence ID" value="NZ_GL882605.1"/>
</dbReference>
<dbReference type="InterPro" id="IPR009057">
    <property type="entry name" value="Homeodomain-like_sf"/>
</dbReference>
<feature type="signal peptide" evidence="14">
    <location>
        <begin position="1"/>
        <end position="19"/>
    </location>
</feature>
<dbReference type="GeneID" id="86047992"/>
<dbReference type="PROSITE" id="PS00041">
    <property type="entry name" value="HTH_ARAC_FAMILY_1"/>
    <property type="match status" value="1"/>
</dbReference>
<dbReference type="PANTHER" id="PTHR43547:SF2">
    <property type="entry name" value="HYBRID SIGNAL TRANSDUCTION HISTIDINE KINASE C"/>
    <property type="match status" value="1"/>
</dbReference>
<evidence type="ECO:0000313" key="19">
    <source>
        <dbReference type="Proteomes" id="UP000003416"/>
    </source>
</evidence>
<comment type="caution">
    <text evidence="18">The sequence shown here is derived from an EMBL/GenBank/DDBJ whole genome shotgun (WGS) entry which is preliminary data.</text>
</comment>
<keyword evidence="13" id="KW-0472">Membrane</keyword>
<accession>F3PN61</accession>
<gene>
    <name evidence="18" type="ORF">HMPREF9446_00147</name>
</gene>
<dbReference type="PROSITE" id="PS50110">
    <property type="entry name" value="RESPONSE_REGULATORY"/>
    <property type="match status" value="1"/>
</dbReference>
<dbReference type="FunFam" id="2.130.10.10:FF:001710">
    <property type="entry name" value="Two-component system sensor histidine kinase/response regulator, hybrid (One-component system)"/>
    <property type="match status" value="1"/>
</dbReference>
<evidence type="ECO:0000256" key="6">
    <source>
        <dbReference type="ARBA" id="ARBA00022777"/>
    </source>
</evidence>
<organism evidence="18 19">
    <name type="scientific">Bacteroides fluxus YIT 12057</name>
    <dbReference type="NCBI Taxonomy" id="763034"/>
    <lineage>
        <taxon>Bacteria</taxon>
        <taxon>Pseudomonadati</taxon>
        <taxon>Bacteroidota</taxon>
        <taxon>Bacteroidia</taxon>
        <taxon>Bacteroidales</taxon>
        <taxon>Bacteroidaceae</taxon>
        <taxon>Bacteroides</taxon>
    </lineage>
</organism>
<dbReference type="HOGENOM" id="CLU_000445_28_1_10"/>
<feature type="chain" id="PRO_5003301635" description="histidine kinase" evidence="14">
    <location>
        <begin position="20"/>
        <end position="1343"/>
    </location>
</feature>
<dbReference type="InterPro" id="IPR018062">
    <property type="entry name" value="HTH_AraC-typ_CS"/>
</dbReference>
<keyword evidence="11" id="KW-0804">Transcription</keyword>
<dbReference type="eggNOG" id="COG3292">
    <property type="taxonomic scope" value="Bacteria"/>
</dbReference>